<dbReference type="Pfam" id="PF01397">
    <property type="entry name" value="Terpene_synth"/>
    <property type="match status" value="1"/>
</dbReference>
<organism evidence="6 7">
    <name type="scientific">Stephania japonica</name>
    <dbReference type="NCBI Taxonomy" id="461633"/>
    <lineage>
        <taxon>Eukaryota</taxon>
        <taxon>Viridiplantae</taxon>
        <taxon>Streptophyta</taxon>
        <taxon>Embryophyta</taxon>
        <taxon>Tracheophyta</taxon>
        <taxon>Spermatophyta</taxon>
        <taxon>Magnoliopsida</taxon>
        <taxon>Ranunculales</taxon>
        <taxon>Menispermaceae</taxon>
        <taxon>Menispermoideae</taxon>
        <taxon>Cissampelideae</taxon>
        <taxon>Stephania</taxon>
    </lineage>
</organism>
<protein>
    <submittedName>
        <fullName evidence="6">Uncharacterized protein</fullName>
    </submittedName>
</protein>
<dbReference type="AlphaFoldDB" id="A0AAP0KQU8"/>
<comment type="caution">
    <text evidence="6">The sequence shown here is derived from an EMBL/GenBank/DDBJ whole genome shotgun (WGS) entry which is preliminary data.</text>
</comment>
<dbReference type="InterPro" id="IPR036965">
    <property type="entry name" value="Terpene_synth_N_sf"/>
</dbReference>
<feature type="domain" description="Terpene synthase N-terminal" evidence="4">
    <location>
        <begin position="31"/>
        <end position="210"/>
    </location>
</feature>
<accession>A0AAP0KQU8</accession>
<dbReference type="InterPro" id="IPR005630">
    <property type="entry name" value="Terpene_synthase_metal-bd"/>
</dbReference>
<name>A0AAP0KQU8_9MAGN</name>
<keyword evidence="2" id="KW-0460">Magnesium</keyword>
<dbReference type="InterPro" id="IPR008949">
    <property type="entry name" value="Isoprenoid_synthase_dom_sf"/>
</dbReference>
<evidence type="ECO:0000256" key="3">
    <source>
        <dbReference type="ARBA" id="ARBA00023239"/>
    </source>
</evidence>
<dbReference type="EMBL" id="JBBNAE010000001">
    <property type="protein sequence ID" value="KAK9155957.1"/>
    <property type="molecule type" value="Genomic_DNA"/>
</dbReference>
<keyword evidence="3" id="KW-0456">Lyase</keyword>
<dbReference type="CDD" id="cd00684">
    <property type="entry name" value="Terpene_cyclase_plant_C1"/>
    <property type="match status" value="1"/>
</dbReference>
<dbReference type="FunFam" id="1.50.10.130:FF:000001">
    <property type="entry name" value="Isoprene synthase, chloroplastic"/>
    <property type="match status" value="1"/>
</dbReference>
<reference evidence="6 7" key="1">
    <citation type="submission" date="2024-01" db="EMBL/GenBank/DDBJ databases">
        <title>Genome assemblies of Stephania.</title>
        <authorList>
            <person name="Yang L."/>
        </authorList>
    </citation>
    <scope>NUCLEOTIDE SEQUENCE [LARGE SCALE GENOMIC DNA]</scope>
    <source>
        <strain evidence="6">QJT</strain>
        <tissue evidence="6">Leaf</tissue>
    </source>
</reference>
<dbReference type="PANTHER" id="PTHR31225">
    <property type="entry name" value="OS04G0344100 PROTEIN-RELATED"/>
    <property type="match status" value="1"/>
</dbReference>
<evidence type="ECO:0000256" key="2">
    <source>
        <dbReference type="ARBA" id="ARBA00022842"/>
    </source>
</evidence>
<dbReference type="GO" id="GO:0016102">
    <property type="term" value="P:diterpenoid biosynthetic process"/>
    <property type="evidence" value="ECO:0007669"/>
    <property type="project" value="InterPro"/>
</dbReference>
<evidence type="ECO:0000313" key="6">
    <source>
        <dbReference type="EMBL" id="KAK9155957.1"/>
    </source>
</evidence>
<dbReference type="InterPro" id="IPR001906">
    <property type="entry name" value="Terpene_synth_N"/>
</dbReference>
<keyword evidence="7" id="KW-1185">Reference proteome</keyword>
<dbReference type="InterPro" id="IPR034741">
    <property type="entry name" value="Terpene_cyclase-like_1_C"/>
</dbReference>
<evidence type="ECO:0000259" key="5">
    <source>
        <dbReference type="Pfam" id="PF03936"/>
    </source>
</evidence>
<dbReference type="FunFam" id="1.10.600.10:FF:000007">
    <property type="entry name" value="Isoprene synthase, chloroplastic"/>
    <property type="match status" value="1"/>
</dbReference>
<sequence>MRSISEGPTTSSASRVEDDAVRKSANFHPDIWGDYFLNYTSDDVAIRACADEVEILKEEVRKLLNEAHTKPSEQLRLIDAIQRLCISFHFEPEIEEAMKQMSNHEIILSFIHNNNLHDVALCFRLLRQQGHNVSSDVFNKFKDDKGEFESSLIDDVKGMLSLYEAAHIRFHGEDVLEEALIFTTTNLTSMMKSSTSFSCSPLGRQVQHSLDQPFHKAISRLEARRYYISFYQSENEKLSDSVIRLAKLAFKLVQALYKQELSDLSRWWKDLDLVSKLPFFRDRLVESYFLATVAYFEPSDSLSRVFMAKLIIFISVVDDSFDVYGTIEELKLFTEAFERWDASSVNQLPGYMKVSYQAILDEFEKLEKVMDKEGCSYHVHYCIEAMKELVRAYFVEAKWYHEGHTPKLEEYLSNGLKSSAYYLLIIVGCLSKGKTILKETFEWLRGDPKPLRSSGLIVRLINDIASHQFEQQRGHVASAVECYMKEFGVQEEEACDEIQKMMEEAWKDLNEECFTRRSAVLPWPLPLRLVSLTRMAILIYKNGEDTYTRSNTRMKENAVLLYIDPVDPV</sequence>
<gene>
    <name evidence="6" type="ORF">Sjap_003437</name>
</gene>
<dbReference type="PANTHER" id="PTHR31225:SF93">
    <property type="entry name" value="ALPHA-HUMULENE_(-)-(E)-BETA-CARYOPHYLLENE SYNTHASE"/>
    <property type="match status" value="1"/>
</dbReference>
<proteinExistence type="predicted"/>
<evidence type="ECO:0000256" key="1">
    <source>
        <dbReference type="ARBA" id="ARBA00022723"/>
    </source>
</evidence>
<evidence type="ECO:0000259" key="4">
    <source>
        <dbReference type="Pfam" id="PF01397"/>
    </source>
</evidence>
<evidence type="ECO:0000313" key="7">
    <source>
        <dbReference type="Proteomes" id="UP001417504"/>
    </source>
</evidence>
<dbReference type="GO" id="GO:0010333">
    <property type="term" value="F:terpene synthase activity"/>
    <property type="evidence" value="ECO:0007669"/>
    <property type="project" value="InterPro"/>
</dbReference>
<dbReference type="InterPro" id="IPR050148">
    <property type="entry name" value="Terpene_synthase-like"/>
</dbReference>
<dbReference type="SFLD" id="SFLDG01019">
    <property type="entry name" value="Terpene_Cyclase_Like_1_C_Termi"/>
    <property type="match status" value="1"/>
</dbReference>
<dbReference type="InterPro" id="IPR044814">
    <property type="entry name" value="Terpene_cyclase_plant_C1"/>
</dbReference>
<dbReference type="GO" id="GO:0000287">
    <property type="term" value="F:magnesium ion binding"/>
    <property type="evidence" value="ECO:0007669"/>
    <property type="project" value="InterPro"/>
</dbReference>
<dbReference type="Pfam" id="PF03936">
    <property type="entry name" value="Terpene_synth_C"/>
    <property type="match status" value="1"/>
</dbReference>
<dbReference type="SUPFAM" id="SSF48239">
    <property type="entry name" value="Terpenoid cyclases/Protein prenyltransferases"/>
    <property type="match status" value="1"/>
</dbReference>
<dbReference type="Proteomes" id="UP001417504">
    <property type="component" value="Unassembled WGS sequence"/>
</dbReference>
<dbReference type="SUPFAM" id="SSF48576">
    <property type="entry name" value="Terpenoid synthases"/>
    <property type="match status" value="1"/>
</dbReference>
<feature type="domain" description="Terpene synthase metal-binding" evidence="5">
    <location>
        <begin position="269"/>
        <end position="508"/>
    </location>
</feature>
<dbReference type="Gene3D" id="1.10.600.10">
    <property type="entry name" value="Farnesyl Diphosphate Synthase"/>
    <property type="match status" value="1"/>
</dbReference>
<dbReference type="Gene3D" id="1.50.10.130">
    <property type="entry name" value="Terpene synthase, N-terminal domain"/>
    <property type="match status" value="1"/>
</dbReference>
<dbReference type="SFLD" id="SFLDS00005">
    <property type="entry name" value="Isoprenoid_Synthase_Type_I"/>
    <property type="match status" value="1"/>
</dbReference>
<keyword evidence="1" id="KW-0479">Metal-binding</keyword>
<dbReference type="InterPro" id="IPR008930">
    <property type="entry name" value="Terpenoid_cyclase/PrenylTrfase"/>
</dbReference>